<dbReference type="InterPro" id="IPR043502">
    <property type="entry name" value="DNA/RNA_pol_sf"/>
</dbReference>
<evidence type="ECO:0000256" key="1">
    <source>
        <dbReference type="ARBA" id="ARBA00022679"/>
    </source>
</evidence>
<evidence type="ECO:0000256" key="7">
    <source>
        <dbReference type="ARBA" id="ARBA00048173"/>
    </source>
</evidence>
<keyword evidence="3" id="KW-0479">Metal-binding</keyword>
<comment type="caution">
    <text evidence="9">The sequence shown here is derived from an EMBL/GenBank/DDBJ whole genome shotgun (WGS) entry which is preliminary data.</text>
</comment>
<keyword evidence="2" id="KW-0548">Nucleotidyltransferase</keyword>
<dbReference type="AlphaFoldDB" id="X0WZQ8"/>
<keyword evidence="5" id="KW-0051">Antiviral defense</keyword>
<dbReference type="InterPro" id="IPR051083">
    <property type="entry name" value="GrpII_Intron_Splice-Mob/Def"/>
</dbReference>
<dbReference type="GO" id="GO:0003723">
    <property type="term" value="F:RNA binding"/>
    <property type="evidence" value="ECO:0007669"/>
    <property type="project" value="InterPro"/>
</dbReference>
<evidence type="ECO:0000256" key="3">
    <source>
        <dbReference type="ARBA" id="ARBA00022723"/>
    </source>
</evidence>
<evidence type="ECO:0000256" key="2">
    <source>
        <dbReference type="ARBA" id="ARBA00022695"/>
    </source>
</evidence>
<dbReference type="GO" id="GO:0003964">
    <property type="term" value="F:RNA-directed DNA polymerase activity"/>
    <property type="evidence" value="ECO:0007669"/>
    <property type="project" value="UniProtKB-EC"/>
</dbReference>
<proteinExistence type="inferred from homology"/>
<comment type="similarity">
    <text evidence="6">Belongs to the bacterial reverse transcriptase family.</text>
</comment>
<dbReference type="CDD" id="cd03487">
    <property type="entry name" value="RT_Bac_retron_II"/>
    <property type="match status" value="1"/>
</dbReference>
<keyword evidence="4" id="KW-0460">Magnesium</keyword>
<dbReference type="PANTHER" id="PTHR34047:SF7">
    <property type="entry name" value="RNA-DIRECTED DNA POLYMERASE"/>
    <property type="match status" value="1"/>
</dbReference>
<dbReference type="PANTHER" id="PTHR34047">
    <property type="entry name" value="NUCLEAR INTRON MATURASE 1, MITOCHONDRIAL-RELATED"/>
    <property type="match status" value="1"/>
</dbReference>
<dbReference type="EMBL" id="BARS01044441">
    <property type="protein sequence ID" value="GAG36205.1"/>
    <property type="molecule type" value="Genomic_DNA"/>
</dbReference>
<evidence type="ECO:0000259" key="8">
    <source>
        <dbReference type="PROSITE" id="PS50878"/>
    </source>
</evidence>
<evidence type="ECO:0000313" key="9">
    <source>
        <dbReference type="EMBL" id="GAG36205.1"/>
    </source>
</evidence>
<dbReference type="InterPro" id="IPR000123">
    <property type="entry name" value="Reverse_transcriptase_msDNA"/>
</dbReference>
<keyword evidence="1" id="KW-0808">Transferase</keyword>
<comment type="catalytic activity">
    <reaction evidence="7">
        <text>DNA(n) + a 2'-deoxyribonucleoside 5'-triphosphate = DNA(n+1) + diphosphate</text>
        <dbReference type="Rhea" id="RHEA:22508"/>
        <dbReference type="Rhea" id="RHEA-COMP:17339"/>
        <dbReference type="Rhea" id="RHEA-COMP:17340"/>
        <dbReference type="ChEBI" id="CHEBI:33019"/>
        <dbReference type="ChEBI" id="CHEBI:61560"/>
        <dbReference type="ChEBI" id="CHEBI:173112"/>
        <dbReference type="EC" id="2.7.7.49"/>
    </reaction>
</comment>
<evidence type="ECO:0000256" key="5">
    <source>
        <dbReference type="ARBA" id="ARBA00023118"/>
    </source>
</evidence>
<reference evidence="9" key="1">
    <citation type="journal article" date="2014" name="Front. Microbiol.">
        <title>High frequency of phylogenetically diverse reductive dehalogenase-homologous genes in deep subseafloor sedimentary metagenomes.</title>
        <authorList>
            <person name="Kawai M."/>
            <person name="Futagami T."/>
            <person name="Toyoda A."/>
            <person name="Takaki Y."/>
            <person name="Nishi S."/>
            <person name="Hori S."/>
            <person name="Arai W."/>
            <person name="Tsubouchi T."/>
            <person name="Morono Y."/>
            <person name="Uchiyama I."/>
            <person name="Ito T."/>
            <person name="Fujiyama A."/>
            <person name="Inagaki F."/>
            <person name="Takami H."/>
        </authorList>
    </citation>
    <scope>NUCLEOTIDE SEQUENCE</scope>
    <source>
        <strain evidence="9">Expedition CK06-06</strain>
    </source>
</reference>
<gene>
    <name evidence="9" type="ORF">S01H1_67139</name>
</gene>
<name>X0WZQ8_9ZZZZ</name>
<sequence>HNLEIQLKKNKVDLVGKFFSLRSGEHVAELLEIPYAVLNHHLYVTPVSKQYKTFTIPKKSGGSREITAPVTTIKIIQKKLNNVLQEVWENLYKKKNSIHGFIYEKNVRSNAKVHENKEYVFNIDLLNFFPSINFGRVYGRFKSKPYNLPAKVAAVLARICCYKDSARDFLPQGAPTSPMISNIICDKMDNELYRFAKNLDCRYTRYADDITFSTDRPKFPEEMAIITPLDKGWRLKADVGQELNRIIEE</sequence>
<evidence type="ECO:0000256" key="6">
    <source>
        <dbReference type="ARBA" id="ARBA00034120"/>
    </source>
</evidence>
<feature type="non-terminal residue" evidence="9">
    <location>
        <position position="249"/>
    </location>
</feature>
<dbReference type="GO" id="GO:0051607">
    <property type="term" value="P:defense response to virus"/>
    <property type="evidence" value="ECO:0007669"/>
    <property type="project" value="UniProtKB-KW"/>
</dbReference>
<dbReference type="PRINTS" id="PR00866">
    <property type="entry name" value="RNADNAPOLMS"/>
</dbReference>
<dbReference type="PROSITE" id="PS50878">
    <property type="entry name" value="RT_POL"/>
    <property type="match status" value="1"/>
</dbReference>
<organism evidence="9">
    <name type="scientific">marine sediment metagenome</name>
    <dbReference type="NCBI Taxonomy" id="412755"/>
    <lineage>
        <taxon>unclassified sequences</taxon>
        <taxon>metagenomes</taxon>
        <taxon>ecological metagenomes</taxon>
    </lineage>
</organism>
<feature type="non-terminal residue" evidence="9">
    <location>
        <position position="1"/>
    </location>
</feature>
<dbReference type="InterPro" id="IPR000477">
    <property type="entry name" value="RT_dom"/>
</dbReference>
<evidence type="ECO:0000256" key="4">
    <source>
        <dbReference type="ARBA" id="ARBA00022842"/>
    </source>
</evidence>
<dbReference type="GO" id="GO:0046872">
    <property type="term" value="F:metal ion binding"/>
    <property type="evidence" value="ECO:0007669"/>
    <property type="project" value="UniProtKB-KW"/>
</dbReference>
<feature type="domain" description="Reverse transcriptase" evidence="8">
    <location>
        <begin position="37"/>
        <end position="249"/>
    </location>
</feature>
<protein>
    <recommendedName>
        <fullName evidence="8">Reverse transcriptase domain-containing protein</fullName>
    </recommendedName>
</protein>
<accession>X0WZQ8</accession>
<dbReference type="Pfam" id="PF00078">
    <property type="entry name" value="RVT_1"/>
    <property type="match status" value="1"/>
</dbReference>
<dbReference type="SUPFAM" id="SSF56672">
    <property type="entry name" value="DNA/RNA polymerases"/>
    <property type="match status" value="1"/>
</dbReference>